<proteinExistence type="predicted"/>
<dbReference type="AlphaFoldDB" id="A0A143HP51"/>
<dbReference type="KEGG" id="mthd:A3224_13745"/>
<organism evidence="1 2">
    <name type="scientific">Microbulbifer thermotolerans</name>
    <dbReference type="NCBI Taxonomy" id="252514"/>
    <lineage>
        <taxon>Bacteria</taxon>
        <taxon>Pseudomonadati</taxon>
        <taxon>Pseudomonadota</taxon>
        <taxon>Gammaproteobacteria</taxon>
        <taxon>Cellvibrionales</taxon>
        <taxon>Microbulbiferaceae</taxon>
        <taxon>Microbulbifer</taxon>
    </lineage>
</organism>
<dbReference type="Proteomes" id="UP000076077">
    <property type="component" value="Chromosome"/>
</dbReference>
<sequence>MVGESNFLVFQHDFDEHLENGIETIFFSGEISREYRDSKYNEPGDIYKVYGSSGIKRNYVAFVYGVSGENDIRSVLVKYRNSVYVVGYNKRGLSGGRGIEGGKFIAEFNIFELKDNYPEAIRVCKYVVLKNKSEKISEFKLNMEIDQLREPERLLSDTSVIEPVEFISKYSKIKVDKITAYDEVPEEVCRRYDLAVREGRAQTILPDHISQEKWSQEMLKYYSKISREPYENEMSLIADGQIIPRWDPYSVFLGGPVEQYGFALGDYTVYQTDMDGQGDNEIVFMARDLAMYGYGDKGGLEFKVYGANGEFIDSVSVSDWKYTEDYKGWPGIAKVGKETYVYRYSIENINGRKNLYIETYQLLDGEFSAICFIKSRDFE</sequence>
<reference evidence="2" key="1">
    <citation type="submission" date="2016-03" db="EMBL/GenBank/DDBJ databases">
        <authorList>
            <person name="Lee Y.-S."/>
            <person name="Choi Y.-L."/>
        </authorList>
    </citation>
    <scope>NUCLEOTIDE SEQUENCE [LARGE SCALE GENOMIC DNA]</scope>
    <source>
        <strain evidence="2">DAU221</strain>
    </source>
</reference>
<evidence type="ECO:0000313" key="2">
    <source>
        <dbReference type="Proteomes" id="UP000076077"/>
    </source>
</evidence>
<gene>
    <name evidence="1" type="ORF">A3224_13745</name>
</gene>
<name>A0A143HP51_MICTH</name>
<accession>A0A143HP51</accession>
<keyword evidence="2" id="KW-1185">Reference proteome</keyword>
<dbReference type="EMBL" id="CP014864">
    <property type="protein sequence ID" value="AMX03493.1"/>
    <property type="molecule type" value="Genomic_DNA"/>
</dbReference>
<evidence type="ECO:0000313" key="1">
    <source>
        <dbReference type="EMBL" id="AMX03493.1"/>
    </source>
</evidence>
<dbReference type="STRING" id="252514.A3224_13745"/>
<protein>
    <submittedName>
        <fullName evidence="1">Uncharacterized protein</fullName>
    </submittedName>
</protein>